<proteinExistence type="predicted"/>
<dbReference type="Gene3D" id="3.40.630.30">
    <property type="match status" value="1"/>
</dbReference>
<organism evidence="2 3">
    <name type="scientific">Metaplanococcus flavidus</name>
    <dbReference type="NCBI Taxonomy" id="569883"/>
    <lineage>
        <taxon>Bacteria</taxon>
        <taxon>Bacillati</taxon>
        <taxon>Bacillota</taxon>
        <taxon>Bacilli</taxon>
        <taxon>Bacillales</taxon>
        <taxon>Caryophanaceae</taxon>
        <taxon>Metaplanococcus</taxon>
    </lineage>
</organism>
<dbReference type="Pfam" id="PF13302">
    <property type="entry name" value="Acetyltransf_3"/>
    <property type="match status" value="1"/>
</dbReference>
<accession>A0ABW3LAF5</accession>
<dbReference type="Proteomes" id="UP001597109">
    <property type="component" value="Unassembled WGS sequence"/>
</dbReference>
<dbReference type="RefSeq" id="WP_379082217.1">
    <property type="nucleotide sequence ID" value="NZ_JBHTKI010000012.1"/>
</dbReference>
<name>A0ABW3LAF5_9BACL</name>
<protein>
    <submittedName>
        <fullName evidence="2">GNAT family N-acetyltransferase</fullName>
        <ecNumber evidence="2">2.3.-.-</ecNumber>
    </submittedName>
</protein>
<dbReference type="PANTHER" id="PTHR43792:SF1">
    <property type="entry name" value="N-ACETYLTRANSFERASE DOMAIN-CONTAINING PROTEIN"/>
    <property type="match status" value="1"/>
</dbReference>
<reference evidence="3" key="1">
    <citation type="journal article" date="2019" name="Int. J. Syst. Evol. Microbiol.">
        <title>The Global Catalogue of Microorganisms (GCM) 10K type strain sequencing project: providing services to taxonomists for standard genome sequencing and annotation.</title>
        <authorList>
            <consortium name="The Broad Institute Genomics Platform"/>
            <consortium name="The Broad Institute Genome Sequencing Center for Infectious Disease"/>
            <person name="Wu L."/>
            <person name="Ma J."/>
        </authorList>
    </citation>
    <scope>NUCLEOTIDE SEQUENCE [LARGE SCALE GENOMIC DNA]</scope>
    <source>
        <strain evidence="3">CCUG 56756</strain>
    </source>
</reference>
<dbReference type="SUPFAM" id="SSF55729">
    <property type="entry name" value="Acyl-CoA N-acyltransferases (Nat)"/>
    <property type="match status" value="1"/>
</dbReference>
<comment type="caution">
    <text evidence="2">The sequence shown here is derived from an EMBL/GenBank/DDBJ whole genome shotgun (WGS) entry which is preliminary data.</text>
</comment>
<keyword evidence="2" id="KW-0012">Acyltransferase</keyword>
<evidence type="ECO:0000313" key="3">
    <source>
        <dbReference type="Proteomes" id="UP001597109"/>
    </source>
</evidence>
<dbReference type="EC" id="2.3.-.-" evidence="2"/>
<dbReference type="EMBL" id="JBHTKI010000012">
    <property type="protein sequence ID" value="MFD1031582.1"/>
    <property type="molecule type" value="Genomic_DNA"/>
</dbReference>
<dbReference type="PROSITE" id="PS51186">
    <property type="entry name" value="GNAT"/>
    <property type="match status" value="1"/>
</dbReference>
<gene>
    <name evidence="2" type="ORF">ACFQ1X_09090</name>
</gene>
<keyword evidence="3" id="KW-1185">Reference proteome</keyword>
<evidence type="ECO:0000313" key="2">
    <source>
        <dbReference type="EMBL" id="MFD1031582.1"/>
    </source>
</evidence>
<dbReference type="GO" id="GO:0016746">
    <property type="term" value="F:acyltransferase activity"/>
    <property type="evidence" value="ECO:0007669"/>
    <property type="project" value="UniProtKB-KW"/>
</dbReference>
<dbReference type="InterPro" id="IPR016181">
    <property type="entry name" value="Acyl_CoA_acyltransferase"/>
</dbReference>
<keyword evidence="2" id="KW-0808">Transferase</keyword>
<dbReference type="InterPro" id="IPR000182">
    <property type="entry name" value="GNAT_dom"/>
</dbReference>
<sequence length="161" mass="18420">MFETERYFLTRFQESDFKDGLNLFTNPKVRKYLGGVQNPDFIRATLDAMLAPEDGSFYWVIREKSIGEFIGLVSLDPHHDGICKEVSYQLLPNWWSRGFATETVTAILDFAMNDLQLPKLVAETQSSNQPSCNLLVKLGMTLERKVSRYGAEQSIYSIQSH</sequence>
<dbReference type="PANTHER" id="PTHR43792">
    <property type="entry name" value="GNAT FAMILY, PUTATIVE (AFU_ORTHOLOGUE AFUA_3G00765)-RELATED-RELATED"/>
    <property type="match status" value="1"/>
</dbReference>
<evidence type="ECO:0000259" key="1">
    <source>
        <dbReference type="PROSITE" id="PS51186"/>
    </source>
</evidence>
<dbReference type="InterPro" id="IPR051531">
    <property type="entry name" value="N-acetyltransferase"/>
</dbReference>
<feature type="domain" description="N-acetyltransferase" evidence="1">
    <location>
        <begin position="7"/>
        <end position="161"/>
    </location>
</feature>